<evidence type="ECO:0000313" key="1">
    <source>
        <dbReference type="EMBL" id="GBM11299.1"/>
    </source>
</evidence>
<reference evidence="1 2" key="1">
    <citation type="journal article" date="2019" name="Sci. Rep.">
        <title>Orb-weaving spider Araneus ventricosus genome elucidates the spidroin gene catalogue.</title>
        <authorList>
            <person name="Kono N."/>
            <person name="Nakamura H."/>
            <person name="Ohtoshi R."/>
            <person name="Moran D.A.P."/>
            <person name="Shinohara A."/>
            <person name="Yoshida Y."/>
            <person name="Fujiwara M."/>
            <person name="Mori M."/>
            <person name="Tomita M."/>
            <person name="Arakawa K."/>
        </authorList>
    </citation>
    <scope>NUCLEOTIDE SEQUENCE [LARGE SCALE GENOMIC DNA]</scope>
</reference>
<evidence type="ECO:0000313" key="2">
    <source>
        <dbReference type="Proteomes" id="UP000499080"/>
    </source>
</evidence>
<sequence>MKLWVCHVTQRSKQLNVRWRPRSPTKKISKQHAAHKIMCALVFWDKQGILLLSSAYQRVETSMRVRCCMKHYETVGTDSKQHLRNAQSKALCCFINVSSPFCWCPSNLFNKSGCGDSITSA</sequence>
<gene>
    <name evidence="1" type="ORF">AVEN_13545_1</name>
</gene>
<dbReference type="Proteomes" id="UP000499080">
    <property type="component" value="Unassembled WGS sequence"/>
</dbReference>
<accession>A0A4Y2D4T0</accession>
<comment type="caution">
    <text evidence="1">The sequence shown here is derived from an EMBL/GenBank/DDBJ whole genome shotgun (WGS) entry which is preliminary data.</text>
</comment>
<dbReference type="EMBL" id="BGPR01000298">
    <property type="protein sequence ID" value="GBM11299.1"/>
    <property type="molecule type" value="Genomic_DNA"/>
</dbReference>
<keyword evidence="2" id="KW-1185">Reference proteome</keyword>
<organism evidence="1 2">
    <name type="scientific">Araneus ventricosus</name>
    <name type="common">Orbweaver spider</name>
    <name type="synonym">Epeira ventricosa</name>
    <dbReference type="NCBI Taxonomy" id="182803"/>
    <lineage>
        <taxon>Eukaryota</taxon>
        <taxon>Metazoa</taxon>
        <taxon>Ecdysozoa</taxon>
        <taxon>Arthropoda</taxon>
        <taxon>Chelicerata</taxon>
        <taxon>Arachnida</taxon>
        <taxon>Araneae</taxon>
        <taxon>Araneomorphae</taxon>
        <taxon>Entelegynae</taxon>
        <taxon>Araneoidea</taxon>
        <taxon>Araneidae</taxon>
        <taxon>Araneus</taxon>
    </lineage>
</organism>
<dbReference type="AlphaFoldDB" id="A0A4Y2D4T0"/>
<protein>
    <submittedName>
        <fullName evidence="1">Uncharacterized protein</fullName>
    </submittedName>
</protein>
<proteinExistence type="predicted"/>
<name>A0A4Y2D4T0_ARAVE</name>